<dbReference type="InterPro" id="IPR007484">
    <property type="entry name" value="Peptidase_M28"/>
</dbReference>
<dbReference type="AlphaFoldDB" id="A0A0L6UPQ3"/>
<evidence type="ECO:0000313" key="6">
    <source>
        <dbReference type="Proteomes" id="UP000037035"/>
    </source>
</evidence>
<dbReference type="PANTHER" id="PTHR12283">
    <property type="entry name" value="GLUTAMINYL-PEPTIDE CYCLOTRANSFERASE"/>
    <property type="match status" value="1"/>
</dbReference>
<dbReference type="EMBL" id="LAVV01009657">
    <property type="protein sequence ID" value="KNZ50227.1"/>
    <property type="molecule type" value="Genomic_DNA"/>
</dbReference>
<evidence type="ECO:0000256" key="2">
    <source>
        <dbReference type="ARBA" id="ARBA00023315"/>
    </source>
</evidence>
<dbReference type="GO" id="GO:0008270">
    <property type="term" value="F:zinc ion binding"/>
    <property type="evidence" value="ECO:0007669"/>
    <property type="project" value="TreeGrafter"/>
</dbReference>
<reference evidence="5 6" key="1">
    <citation type="submission" date="2015-08" db="EMBL/GenBank/DDBJ databases">
        <title>Next Generation Sequencing and Analysis of the Genome of Puccinia sorghi L Schw, the Causal Agent of Maize Common Rust.</title>
        <authorList>
            <person name="Rochi L."/>
            <person name="Burguener G."/>
            <person name="Darino M."/>
            <person name="Turjanski A."/>
            <person name="Kreff E."/>
            <person name="Dieguez M.J."/>
            <person name="Sacco F."/>
        </authorList>
    </citation>
    <scope>NUCLEOTIDE SEQUENCE [LARGE SCALE GENOMIC DNA]</scope>
    <source>
        <strain evidence="5 6">RO10H11247</strain>
    </source>
</reference>
<dbReference type="GO" id="GO:0008233">
    <property type="term" value="F:peptidase activity"/>
    <property type="evidence" value="ECO:0007669"/>
    <property type="project" value="UniProtKB-KW"/>
</dbReference>
<keyword evidence="2" id="KW-0012">Acyltransferase</keyword>
<dbReference type="PANTHER" id="PTHR12283:SF6">
    <property type="entry name" value="GLUTAMINYL-PEPTIDE CYCLOTRANSFERASE-RELATED"/>
    <property type="match status" value="1"/>
</dbReference>
<dbReference type="FunFam" id="3.40.630.10:FF:000307">
    <property type="entry name" value="Peptide hydrolase"/>
    <property type="match status" value="1"/>
</dbReference>
<protein>
    <recommendedName>
        <fullName evidence="3">Peptide hydrolase</fullName>
        <ecNumber evidence="3">3.4.-.-</ecNumber>
    </recommendedName>
</protein>
<keyword evidence="1" id="KW-0808">Transferase</keyword>
<gene>
    <name evidence="5" type="ORF">VP01_453g19</name>
</gene>
<dbReference type="SUPFAM" id="SSF53187">
    <property type="entry name" value="Zn-dependent exopeptidases"/>
    <property type="match status" value="1"/>
</dbReference>
<organism evidence="5 6">
    <name type="scientific">Puccinia sorghi</name>
    <dbReference type="NCBI Taxonomy" id="27349"/>
    <lineage>
        <taxon>Eukaryota</taxon>
        <taxon>Fungi</taxon>
        <taxon>Dikarya</taxon>
        <taxon>Basidiomycota</taxon>
        <taxon>Pucciniomycotina</taxon>
        <taxon>Pucciniomycetes</taxon>
        <taxon>Pucciniales</taxon>
        <taxon>Pucciniaceae</taxon>
        <taxon>Puccinia</taxon>
    </lineage>
</organism>
<dbReference type="GO" id="GO:0016603">
    <property type="term" value="F:glutaminyl-peptide cyclotransferase activity"/>
    <property type="evidence" value="ECO:0007669"/>
    <property type="project" value="TreeGrafter"/>
</dbReference>
<keyword evidence="6" id="KW-1185">Reference proteome</keyword>
<feature type="domain" description="Peptidase M28" evidence="4">
    <location>
        <begin position="247"/>
        <end position="504"/>
    </location>
</feature>
<dbReference type="VEuPathDB" id="FungiDB:VP01_453g19"/>
<evidence type="ECO:0000313" key="5">
    <source>
        <dbReference type="EMBL" id="KNZ50227.1"/>
    </source>
</evidence>
<accession>A0A0L6UPQ3</accession>
<proteinExistence type="inferred from homology"/>
<dbReference type="OrthoDB" id="3907302at2759"/>
<comment type="similarity">
    <text evidence="3">Belongs to the peptidase M28 family.</text>
</comment>
<dbReference type="EC" id="3.4.-.-" evidence="3"/>
<dbReference type="STRING" id="27349.A0A0L6UPQ3"/>
<keyword evidence="3" id="KW-0378">Hydrolase</keyword>
<sequence>MYRRSRRVEWSQRYALGPGDAEHGFLVFFPHSSSRLASSPEGGVPTTILVVGIFLVTEPLRSYMALMNLSSKHPLKAKPHRLREVPREGCLDNRRATHHLSRALACLTILLSLLNHPPASFTVSSSSIKNDNYHTQVLDHSINLIFNLSNPDPVLNFYNPDSLLSKILIPRPVQSKNLSDCRTLFAQHFRSLSTRLEVPVQANLYVNSHEPPSYSPVPLREIQTWTLEEHSFQDSTPYGTKSFINQIFTHDPTAPQRLVLAAHIDSKFFPHPPDDQFVGATDSAAPVAIILEVAKALTPLLDKKLAHDIKLGHAGTTSERVTLQIIFLDGEEAFKEWSDSDSLYGARALAKKWTEPLRTPTATMKRVRSIDQIESFILYDLLGSPSPQIHPFFAETGWLFDSFQKVEERLMRKSTFNLFSHLQPLANHLNVNNFHQDLGNRRPFFVKRSPGQAIAYGTISDDHLPFLQEGVPILHLIATPFPRVWHTIRDDRSALDLQTILEWSLISQVAVVQYLGLESFLDGFLSGRRDELPCMP</sequence>
<keyword evidence="3" id="KW-0645">Protease</keyword>
<dbReference type="Gene3D" id="3.40.630.10">
    <property type="entry name" value="Zn peptidases"/>
    <property type="match status" value="1"/>
</dbReference>
<evidence type="ECO:0000256" key="3">
    <source>
        <dbReference type="RuleBase" id="RU361240"/>
    </source>
</evidence>
<dbReference type="Proteomes" id="UP000037035">
    <property type="component" value="Unassembled WGS sequence"/>
</dbReference>
<evidence type="ECO:0000259" key="4">
    <source>
        <dbReference type="Pfam" id="PF04389"/>
    </source>
</evidence>
<dbReference type="Pfam" id="PF04389">
    <property type="entry name" value="Peptidase_M28"/>
    <property type="match status" value="1"/>
</dbReference>
<name>A0A0L6UPQ3_9BASI</name>
<keyword evidence="3" id="KW-0862">Zinc</keyword>
<comment type="caution">
    <text evidence="5">The sequence shown here is derived from an EMBL/GenBank/DDBJ whole genome shotgun (WGS) entry which is preliminary data.</text>
</comment>
<keyword evidence="3" id="KW-0479">Metal-binding</keyword>
<evidence type="ECO:0000256" key="1">
    <source>
        <dbReference type="ARBA" id="ARBA00022679"/>
    </source>
</evidence>
<dbReference type="InterPro" id="IPR040234">
    <property type="entry name" value="QC/QCL"/>
</dbReference>
<dbReference type="GO" id="GO:0006508">
    <property type="term" value="P:proteolysis"/>
    <property type="evidence" value="ECO:0007669"/>
    <property type="project" value="UniProtKB-KW"/>
</dbReference>